<keyword evidence="2" id="KW-1185">Reference proteome</keyword>
<gene>
    <name evidence="1" type="ORF">PBR_0261</name>
</gene>
<keyword evidence="1" id="KW-0808">Transferase</keyword>
<reference evidence="1 2" key="1">
    <citation type="journal article" date="2010" name="Microb. Ecol.">
        <title>Comparative genome analysis of Prevotella ruminicola and Prevotella bryantii: insights into their environmental niche.</title>
        <authorList>
            <consortium name="North American Consortium for Rumen Bacteria"/>
            <person name="Purushe J."/>
            <person name="Fouts D.E."/>
            <person name="Morrison M."/>
            <person name="White B.A."/>
            <person name="Mackie R.I."/>
            <person name="Coutinho P.M."/>
            <person name="Henrissat B."/>
            <person name="Nelson K.E."/>
        </authorList>
    </citation>
    <scope>NUCLEOTIDE SEQUENCE [LARGE SCALE GENOMIC DNA]</scope>
    <source>
        <strain evidence="1 2">B14</strain>
    </source>
</reference>
<dbReference type="EMBL" id="ADWO01000095">
    <property type="protein sequence ID" value="EFI70877.1"/>
    <property type="molecule type" value="Genomic_DNA"/>
</dbReference>
<dbReference type="SUPFAM" id="SSF53448">
    <property type="entry name" value="Nucleotide-diphospho-sugar transferases"/>
    <property type="match status" value="1"/>
</dbReference>
<dbReference type="GO" id="GO:0016740">
    <property type="term" value="F:transferase activity"/>
    <property type="evidence" value="ECO:0007669"/>
    <property type="project" value="UniProtKB-KW"/>
</dbReference>
<dbReference type="AlphaFoldDB" id="D8E0E1"/>
<accession>D8E0E1</accession>
<evidence type="ECO:0000313" key="1">
    <source>
        <dbReference type="EMBL" id="EFI70877.1"/>
    </source>
</evidence>
<evidence type="ECO:0000313" key="2">
    <source>
        <dbReference type="Proteomes" id="UP000004524"/>
    </source>
</evidence>
<comment type="caution">
    <text evidence="1">The sequence shown here is derived from an EMBL/GenBank/DDBJ whole genome shotgun (WGS) entry which is preliminary data.</text>
</comment>
<dbReference type="PANTHER" id="PTHR22572">
    <property type="entry name" value="SUGAR-1-PHOSPHATE GUANYL TRANSFERASE"/>
    <property type="match status" value="1"/>
</dbReference>
<protein>
    <submittedName>
        <fullName evidence="1">Nucleotidyl transferase</fullName>
    </submittedName>
</protein>
<dbReference type="Gene3D" id="3.90.550.10">
    <property type="entry name" value="Spore Coat Polysaccharide Biosynthesis Protein SpsA, Chain A"/>
    <property type="match status" value="1"/>
</dbReference>
<name>D8E0E1_9BACT</name>
<dbReference type="InterPro" id="IPR050486">
    <property type="entry name" value="Mannose-1P_guanyltransferase"/>
</dbReference>
<dbReference type="InterPro" id="IPR029044">
    <property type="entry name" value="Nucleotide-diphossugar_trans"/>
</dbReference>
<sequence>MLLKFLQTLRLTVGYLADKIIEFFGDSSQLGGKIEYFIEKIPLDNAGALIQLRDKIGNEPFFLFNAAAFDVDLNRMFDYHKKHGCFVTLFTHPYSHPYDSVLIIADKDGNVRKWLNKEEERPQWYKPSECKTSEVLGLSLAYLDINFNTSFPREKVDLNRQILKLLFQLGILMWCFNSVIFIDMLYKIVSPTSFIFLWPKAERLYVFFTMNLASMFTKPIGSCQRGKSKSSKAGKCLAYGDQIASEILN</sequence>
<dbReference type="Proteomes" id="UP000004524">
    <property type="component" value="Unassembled WGS sequence"/>
</dbReference>
<organism evidence="1 2">
    <name type="scientific">Segatella baroniae B14</name>
    <dbReference type="NCBI Taxonomy" id="752555"/>
    <lineage>
        <taxon>Bacteria</taxon>
        <taxon>Pseudomonadati</taxon>
        <taxon>Bacteroidota</taxon>
        <taxon>Bacteroidia</taxon>
        <taxon>Bacteroidales</taxon>
        <taxon>Prevotellaceae</taxon>
        <taxon>Segatella</taxon>
    </lineage>
</organism>
<proteinExistence type="predicted"/>